<organism evidence="1 2">
    <name type="scientific">Pelagirhabdus alkalitolerans</name>
    <dbReference type="NCBI Taxonomy" id="1612202"/>
    <lineage>
        <taxon>Bacteria</taxon>
        <taxon>Bacillati</taxon>
        <taxon>Bacillota</taxon>
        <taxon>Bacilli</taxon>
        <taxon>Bacillales</taxon>
        <taxon>Bacillaceae</taxon>
        <taxon>Pelagirhabdus</taxon>
    </lineage>
</organism>
<name>A0A1G6HUR9_9BACI</name>
<dbReference type="RefSeq" id="WP_090794446.1">
    <property type="nucleotide sequence ID" value="NZ_FMYI01000003.1"/>
</dbReference>
<accession>A0A1G6HUR9</accession>
<dbReference type="Proteomes" id="UP000242949">
    <property type="component" value="Unassembled WGS sequence"/>
</dbReference>
<proteinExistence type="predicted"/>
<evidence type="ECO:0000313" key="2">
    <source>
        <dbReference type="Proteomes" id="UP000242949"/>
    </source>
</evidence>
<dbReference type="AlphaFoldDB" id="A0A1G6HUR9"/>
<gene>
    <name evidence="1" type="ORF">SAMN05421734_103234</name>
</gene>
<dbReference type="STRING" id="1612202.SAMN05421734_103234"/>
<protein>
    <submittedName>
        <fullName evidence="1">Uncharacterized protein</fullName>
    </submittedName>
</protein>
<reference evidence="2" key="1">
    <citation type="submission" date="2016-09" db="EMBL/GenBank/DDBJ databases">
        <authorList>
            <person name="Varghese N."/>
            <person name="Submissions S."/>
        </authorList>
    </citation>
    <scope>NUCLEOTIDE SEQUENCE [LARGE SCALE GENOMIC DNA]</scope>
    <source>
        <strain evidence="2">S5</strain>
    </source>
</reference>
<sequence length="84" mass="9566">MLKGILKCIVYTGVILMMINLAEGEPQEDVFTEDLIYNGYINEQQVTDIQNDDPMTYVMAQHVERCGVFVYDTLIKAIANSNLF</sequence>
<keyword evidence="2" id="KW-1185">Reference proteome</keyword>
<evidence type="ECO:0000313" key="1">
    <source>
        <dbReference type="EMBL" id="SDB97893.1"/>
    </source>
</evidence>
<dbReference type="EMBL" id="FMYI01000003">
    <property type="protein sequence ID" value="SDB97893.1"/>
    <property type="molecule type" value="Genomic_DNA"/>
</dbReference>